<evidence type="ECO:0000256" key="1">
    <source>
        <dbReference type="SAM" id="Phobius"/>
    </source>
</evidence>
<accession>A0ABR9M2K7</accession>
<feature type="transmembrane region" description="Helical" evidence="1">
    <location>
        <begin position="60"/>
        <end position="82"/>
    </location>
</feature>
<evidence type="ECO:0008006" key="4">
    <source>
        <dbReference type="Google" id="ProtNLM"/>
    </source>
</evidence>
<dbReference type="Pfam" id="PF14087">
    <property type="entry name" value="DUF4267"/>
    <property type="match status" value="1"/>
</dbReference>
<protein>
    <recommendedName>
        <fullName evidence="4">DUF4267 domain-containing protein</fullName>
    </recommendedName>
</protein>
<comment type="caution">
    <text evidence="2">The sequence shown here is derived from an EMBL/GenBank/DDBJ whole genome shotgun (WGS) entry which is preliminary data.</text>
</comment>
<sequence>MVTTAYVIAALVGLALVVISLRFFLVPEAAAKGFGVPGSASGMDAGAYFSVKAVRDLGTALAIFVLIAVADAHTLGWVFLVMSVIPVGDALIVARRGGHPGISWGVHGGTALVSIAAGALLLLG</sequence>
<gene>
    <name evidence="2" type="ORF">H4W80_005103</name>
</gene>
<keyword evidence="1" id="KW-1133">Transmembrane helix</keyword>
<dbReference type="EMBL" id="JADBEK010000001">
    <property type="protein sequence ID" value="MBE1586845.1"/>
    <property type="molecule type" value="Genomic_DNA"/>
</dbReference>
<proteinExistence type="predicted"/>
<dbReference type="Proteomes" id="UP000633509">
    <property type="component" value="Unassembled WGS sequence"/>
</dbReference>
<name>A0ABR9M2K7_9ACTN</name>
<keyword evidence="1" id="KW-0812">Transmembrane</keyword>
<reference evidence="2 3" key="1">
    <citation type="submission" date="2020-10" db="EMBL/GenBank/DDBJ databases">
        <title>Sequencing the genomes of 1000 actinobacteria strains.</title>
        <authorList>
            <person name="Klenk H.-P."/>
        </authorList>
    </citation>
    <scope>NUCLEOTIDE SEQUENCE [LARGE SCALE GENOMIC DNA]</scope>
    <source>
        <strain evidence="2 3">DSM 43173</strain>
    </source>
</reference>
<dbReference type="RefSeq" id="WP_192787339.1">
    <property type="nucleotide sequence ID" value="NZ_JADBEK010000001.1"/>
</dbReference>
<dbReference type="InterPro" id="IPR025363">
    <property type="entry name" value="DUF4267"/>
</dbReference>
<evidence type="ECO:0000313" key="2">
    <source>
        <dbReference type="EMBL" id="MBE1586845.1"/>
    </source>
</evidence>
<keyword evidence="3" id="KW-1185">Reference proteome</keyword>
<evidence type="ECO:0000313" key="3">
    <source>
        <dbReference type="Proteomes" id="UP000633509"/>
    </source>
</evidence>
<keyword evidence="1" id="KW-0472">Membrane</keyword>
<organism evidence="2 3">
    <name type="scientific">Nonomuraea angiospora</name>
    <dbReference type="NCBI Taxonomy" id="46172"/>
    <lineage>
        <taxon>Bacteria</taxon>
        <taxon>Bacillati</taxon>
        <taxon>Actinomycetota</taxon>
        <taxon>Actinomycetes</taxon>
        <taxon>Streptosporangiales</taxon>
        <taxon>Streptosporangiaceae</taxon>
        <taxon>Nonomuraea</taxon>
    </lineage>
</organism>
<feature type="transmembrane region" description="Helical" evidence="1">
    <location>
        <begin position="102"/>
        <end position="123"/>
    </location>
</feature>
<feature type="transmembrane region" description="Helical" evidence="1">
    <location>
        <begin position="6"/>
        <end position="25"/>
    </location>
</feature>